<evidence type="ECO:0000313" key="5">
    <source>
        <dbReference type="EMBL" id="EQD27459.1"/>
    </source>
</evidence>
<reference evidence="5" key="2">
    <citation type="journal article" date="2014" name="ISME J.">
        <title>Microbial stratification in low pH oxic and suboxic macroscopic growths along an acid mine drainage.</title>
        <authorList>
            <person name="Mendez-Garcia C."/>
            <person name="Mesa V."/>
            <person name="Sprenger R.R."/>
            <person name="Richter M."/>
            <person name="Diez M.S."/>
            <person name="Solano J."/>
            <person name="Bargiela R."/>
            <person name="Golyshina O.V."/>
            <person name="Manteca A."/>
            <person name="Ramos J.L."/>
            <person name="Gallego J.R."/>
            <person name="Llorente I."/>
            <person name="Martins Dos Santos V.A."/>
            <person name="Jensen O.N."/>
            <person name="Pelaez A.I."/>
            <person name="Sanchez J."/>
            <person name="Ferrer M."/>
        </authorList>
    </citation>
    <scope>NUCLEOTIDE SEQUENCE</scope>
</reference>
<comment type="caution">
    <text evidence="5">The sequence shown here is derived from an EMBL/GenBank/DDBJ whole genome shotgun (WGS) entry which is preliminary data.</text>
</comment>
<dbReference type="InterPro" id="IPR029063">
    <property type="entry name" value="SAM-dependent_MTases_sf"/>
</dbReference>
<dbReference type="GO" id="GO:0032259">
    <property type="term" value="P:methylation"/>
    <property type="evidence" value="ECO:0007669"/>
    <property type="project" value="UniProtKB-KW"/>
</dbReference>
<evidence type="ECO:0000256" key="1">
    <source>
        <dbReference type="ARBA" id="ARBA00022603"/>
    </source>
</evidence>
<dbReference type="Pfam" id="PF01555">
    <property type="entry name" value="N6_N4_Mtase"/>
    <property type="match status" value="1"/>
</dbReference>
<feature type="non-terminal residue" evidence="5">
    <location>
        <position position="1"/>
    </location>
</feature>
<reference evidence="5" key="1">
    <citation type="submission" date="2013-08" db="EMBL/GenBank/DDBJ databases">
        <authorList>
            <person name="Mendez C."/>
            <person name="Richter M."/>
            <person name="Ferrer M."/>
            <person name="Sanchez J."/>
        </authorList>
    </citation>
    <scope>NUCLEOTIDE SEQUENCE</scope>
</reference>
<dbReference type="EMBL" id="AUZZ01011082">
    <property type="protein sequence ID" value="EQD27459.1"/>
    <property type="molecule type" value="Genomic_DNA"/>
</dbReference>
<protein>
    <submittedName>
        <fullName evidence="5">DNA (Cytosine-5-)-methyltransferase</fullName>
    </submittedName>
</protein>
<dbReference type="InterPro" id="IPR002941">
    <property type="entry name" value="DNA_methylase_N4/N6"/>
</dbReference>
<dbReference type="GO" id="GO:0008170">
    <property type="term" value="F:N-methyltransferase activity"/>
    <property type="evidence" value="ECO:0007669"/>
    <property type="project" value="InterPro"/>
</dbReference>
<keyword evidence="2 5" id="KW-0808">Transferase</keyword>
<gene>
    <name evidence="5" type="ORF">B2A_15224</name>
</gene>
<feature type="region of interest" description="Disordered" evidence="3">
    <location>
        <begin position="123"/>
        <end position="171"/>
    </location>
</feature>
<name>T0ZF07_9ZZZZ</name>
<keyword evidence="1 5" id="KW-0489">Methyltransferase</keyword>
<dbReference type="SUPFAM" id="SSF53335">
    <property type="entry name" value="S-adenosyl-L-methionine-dependent methyltransferases"/>
    <property type="match status" value="1"/>
</dbReference>
<proteinExistence type="predicted"/>
<evidence type="ECO:0000259" key="4">
    <source>
        <dbReference type="Pfam" id="PF01555"/>
    </source>
</evidence>
<dbReference type="GO" id="GO:0003677">
    <property type="term" value="F:DNA binding"/>
    <property type="evidence" value="ECO:0007669"/>
    <property type="project" value="InterPro"/>
</dbReference>
<evidence type="ECO:0000256" key="3">
    <source>
        <dbReference type="SAM" id="MobiDB-lite"/>
    </source>
</evidence>
<sequence>RELRRVLRSDGTLWLEIGDTYSTHPAGLSGEARWKASTLGGRDLTGHEQAGQLDKRNPEVKEKELCMIPARVALALSEDGWYLRAESIWHRPNPMPESVRDRPTRAHTTVYLLTKRPDYFYDPDAVREPQSGGAHFPRKPQRPEARSGGLQHPFEAEFPRLHARPPAGNGS</sequence>
<dbReference type="Gene3D" id="3.40.50.150">
    <property type="entry name" value="Vaccinia Virus protein VP39"/>
    <property type="match status" value="1"/>
</dbReference>
<evidence type="ECO:0000256" key="2">
    <source>
        <dbReference type="ARBA" id="ARBA00022679"/>
    </source>
</evidence>
<dbReference type="AlphaFoldDB" id="T0ZF07"/>
<accession>T0ZF07</accession>
<organism evidence="5">
    <name type="scientific">mine drainage metagenome</name>
    <dbReference type="NCBI Taxonomy" id="410659"/>
    <lineage>
        <taxon>unclassified sequences</taxon>
        <taxon>metagenomes</taxon>
        <taxon>ecological metagenomes</taxon>
    </lineage>
</organism>
<feature type="domain" description="DNA methylase N-4/N-6" evidence="4">
    <location>
        <begin position="1"/>
        <end position="132"/>
    </location>
</feature>